<dbReference type="Gene3D" id="2.40.50.140">
    <property type="entry name" value="Nucleic acid-binding proteins"/>
    <property type="match status" value="1"/>
</dbReference>
<evidence type="ECO:0000256" key="5">
    <source>
        <dbReference type="ARBA" id="ARBA00022555"/>
    </source>
</evidence>
<dbReference type="FunFam" id="3.30.70.380:FF:000001">
    <property type="entry name" value="Phenylalanine--tRNA ligase beta subunit"/>
    <property type="match status" value="1"/>
</dbReference>
<evidence type="ECO:0000256" key="2">
    <source>
        <dbReference type="ARBA" id="ARBA00008653"/>
    </source>
</evidence>
<dbReference type="InterPro" id="IPR012340">
    <property type="entry name" value="NA-bd_OB-fold"/>
</dbReference>
<dbReference type="SUPFAM" id="SSF50249">
    <property type="entry name" value="Nucleic acid-binding proteins"/>
    <property type="match status" value="1"/>
</dbReference>
<dbReference type="InterPro" id="IPR041616">
    <property type="entry name" value="PheRS_beta_core"/>
</dbReference>
<dbReference type="InterPro" id="IPR005146">
    <property type="entry name" value="B3/B4_tRNA-bd"/>
</dbReference>
<dbReference type="FunFam" id="2.40.50.140:FF:000045">
    <property type="entry name" value="Phenylalanine--tRNA ligase beta subunit"/>
    <property type="match status" value="1"/>
</dbReference>
<dbReference type="InterPro" id="IPR004532">
    <property type="entry name" value="Phe-tRNA-ligase_IIc_bsu_bact"/>
</dbReference>
<feature type="binding site" evidence="15">
    <location>
        <position position="472"/>
    </location>
    <ligand>
        <name>Mg(2+)</name>
        <dbReference type="ChEBI" id="CHEBI:18420"/>
        <note>shared with alpha subunit</note>
    </ligand>
</feature>
<dbReference type="InterPro" id="IPR033714">
    <property type="entry name" value="tRNA_bind_bactPheRS"/>
</dbReference>
<evidence type="ECO:0000256" key="16">
    <source>
        <dbReference type="PROSITE-ProRule" id="PRU00209"/>
    </source>
</evidence>
<evidence type="ECO:0000256" key="3">
    <source>
        <dbReference type="ARBA" id="ARBA00011209"/>
    </source>
</evidence>
<dbReference type="SMART" id="SM00896">
    <property type="entry name" value="FDX-ACB"/>
    <property type="match status" value="1"/>
</dbReference>
<evidence type="ECO:0000256" key="9">
    <source>
        <dbReference type="ARBA" id="ARBA00022840"/>
    </source>
</evidence>
<evidence type="ECO:0000256" key="14">
    <source>
        <dbReference type="ARBA" id="ARBA00049255"/>
    </source>
</evidence>
<keyword evidence="7 15" id="KW-0479">Metal-binding</keyword>
<dbReference type="HAMAP" id="MF_00283">
    <property type="entry name" value="Phe_tRNA_synth_beta1"/>
    <property type="match status" value="1"/>
</dbReference>
<dbReference type="Gene3D" id="3.30.930.10">
    <property type="entry name" value="Bira Bifunctional Protein, Domain 2"/>
    <property type="match status" value="1"/>
</dbReference>
<dbReference type="InterPro" id="IPR045060">
    <property type="entry name" value="Phe-tRNA-ligase_IIc_bsu"/>
</dbReference>
<dbReference type="SUPFAM" id="SSF46955">
    <property type="entry name" value="Putative DNA-binding domain"/>
    <property type="match status" value="1"/>
</dbReference>
<evidence type="ECO:0000256" key="13">
    <source>
        <dbReference type="ARBA" id="ARBA00023146"/>
    </source>
</evidence>
<keyword evidence="6 15" id="KW-0436">Ligase</keyword>
<dbReference type="InterPro" id="IPR009061">
    <property type="entry name" value="DNA-bd_dom_put_sf"/>
</dbReference>
<dbReference type="Pfam" id="PF01588">
    <property type="entry name" value="tRNA_bind"/>
    <property type="match status" value="1"/>
</dbReference>
<dbReference type="GO" id="GO:0005524">
    <property type="term" value="F:ATP binding"/>
    <property type="evidence" value="ECO:0007669"/>
    <property type="project" value="UniProtKB-UniRule"/>
</dbReference>
<feature type="binding site" evidence="15">
    <location>
        <position position="476"/>
    </location>
    <ligand>
        <name>Mg(2+)</name>
        <dbReference type="ChEBI" id="CHEBI:18420"/>
        <note>shared with alpha subunit</note>
    </ligand>
</feature>
<keyword evidence="11 16" id="KW-0694">RNA-binding</keyword>
<dbReference type="Pfam" id="PF03484">
    <property type="entry name" value="B5"/>
    <property type="match status" value="1"/>
</dbReference>
<dbReference type="CDD" id="cd00769">
    <property type="entry name" value="PheRS_beta_core"/>
    <property type="match status" value="1"/>
</dbReference>
<keyword evidence="10 15" id="KW-0460">Magnesium</keyword>
<dbReference type="InterPro" id="IPR005147">
    <property type="entry name" value="tRNA_synthase_B5-dom"/>
</dbReference>
<dbReference type="Pfam" id="PF03483">
    <property type="entry name" value="B3_4"/>
    <property type="match status" value="1"/>
</dbReference>
<reference evidence="20 21" key="1">
    <citation type="journal article" date="2016" name="Nat. Commun.">
        <title>Thousands of microbial genomes shed light on interconnected biogeochemical processes in an aquifer system.</title>
        <authorList>
            <person name="Anantharaman K."/>
            <person name="Brown C.T."/>
            <person name="Hug L.A."/>
            <person name="Sharon I."/>
            <person name="Castelle C.J."/>
            <person name="Probst A.J."/>
            <person name="Thomas B.C."/>
            <person name="Singh A."/>
            <person name="Wilkins M.J."/>
            <person name="Karaoz U."/>
            <person name="Brodie E.L."/>
            <person name="Williams K.H."/>
            <person name="Hubbard S.S."/>
            <person name="Banfield J.F."/>
        </authorList>
    </citation>
    <scope>NUCLEOTIDE SEQUENCE [LARGE SCALE GENOMIC DNA]</scope>
</reference>
<evidence type="ECO:0000256" key="15">
    <source>
        <dbReference type="HAMAP-Rule" id="MF_00283"/>
    </source>
</evidence>
<evidence type="ECO:0000256" key="12">
    <source>
        <dbReference type="ARBA" id="ARBA00022917"/>
    </source>
</evidence>
<evidence type="ECO:0000256" key="6">
    <source>
        <dbReference type="ARBA" id="ARBA00022598"/>
    </source>
</evidence>
<comment type="subunit">
    <text evidence="3 15">Tetramer of two alpha and two beta subunits.</text>
</comment>
<accession>A0A1F5S2I5</accession>
<dbReference type="Pfam" id="PF17759">
    <property type="entry name" value="tRNA_synthFbeta"/>
    <property type="match status" value="1"/>
</dbReference>
<evidence type="ECO:0000256" key="7">
    <source>
        <dbReference type="ARBA" id="ARBA00022723"/>
    </source>
</evidence>
<dbReference type="GO" id="GO:0009328">
    <property type="term" value="C:phenylalanine-tRNA ligase complex"/>
    <property type="evidence" value="ECO:0007669"/>
    <property type="project" value="TreeGrafter"/>
</dbReference>
<dbReference type="FunFam" id="3.50.40.10:FF:000001">
    <property type="entry name" value="Phenylalanine--tRNA ligase beta subunit"/>
    <property type="match status" value="1"/>
</dbReference>
<dbReference type="Gene3D" id="3.30.70.380">
    <property type="entry name" value="Ferrodoxin-fold anticodon-binding domain"/>
    <property type="match status" value="1"/>
</dbReference>
<dbReference type="InterPro" id="IPR020825">
    <property type="entry name" value="Phe-tRNA_synthase-like_B3/B4"/>
</dbReference>
<keyword evidence="8 15" id="KW-0547">Nucleotide-binding</keyword>
<name>A0A1F5S2I5_9BACT</name>
<comment type="subcellular location">
    <subcellularLocation>
        <location evidence="1 15">Cytoplasm</location>
    </subcellularLocation>
</comment>
<dbReference type="EC" id="6.1.1.20" evidence="15"/>
<dbReference type="PROSITE" id="PS51483">
    <property type="entry name" value="B5"/>
    <property type="match status" value="1"/>
</dbReference>
<comment type="cofactor">
    <cofactor evidence="15">
        <name>Mg(2+)</name>
        <dbReference type="ChEBI" id="CHEBI:18420"/>
    </cofactor>
    <text evidence="15">Binds 2 magnesium ions per tetramer.</text>
</comment>
<dbReference type="InterPro" id="IPR036690">
    <property type="entry name" value="Fdx_antiC-bd_sf"/>
</dbReference>
<dbReference type="SMART" id="SM00874">
    <property type="entry name" value="B5"/>
    <property type="match status" value="1"/>
</dbReference>
<evidence type="ECO:0000259" key="17">
    <source>
        <dbReference type="PROSITE" id="PS50886"/>
    </source>
</evidence>
<dbReference type="AlphaFoldDB" id="A0A1F5S2I5"/>
<evidence type="ECO:0000259" key="19">
    <source>
        <dbReference type="PROSITE" id="PS51483"/>
    </source>
</evidence>
<dbReference type="NCBIfam" id="TIGR00472">
    <property type="entry name" value="pheT_bact"/>
    <property type="match status" value="1"/>
</dbReference>
<dbReference type="SUPFAM" id="SSF55681">
    <property type="entry name" value="Class II aaRS and biotin synthetases"/>
    <property type="match status" value="1"/>
</dbReference>
<dbReference type="GO" id="GO:0000049">
    <property type="term" value="F:tRNA binding"/>
    <property type="evidence" value="ECO:0007669"/>
    <property type="project" value="UniProtKB-UniRule"/>
</dbReference>
<keyword evidence="5 16" id="KW-0820">tRNA-binding</keyword>
<feature type="binding site" evidence="15">
    <location>
        <position position="466"/>
    </location>
    <ligand>
        <name>Mg(2+)</name>
        <dbReference type="ChEBI" id="CHEBI:18420"/>
        <note>shared with alpha subunit</note>
    </ligand>
</feature>
<dbReference type="CDD" id="cd02796">
    <property type="entry name" value="tRNA_bind_bactPheRS"/>
    <property type="match status" value="1"/>
</dbReference>
<dbReference type="GO" id="GO:0000287">
    <property type="term" value="F:magnesium ion binding"/>
    <property type="evidence" value="ECO:0007669"/>
    <property type="project" value="UniProtKB-UniRule"/>
</dbReference>
<keyword evidence="12 15" id="KW-0648">Protein biosynthesis</keyword>
<organism evidence="20 21">
    <name type="scientific">Candidatus Falkowbacteria bacterium RIFOXYA2_FULL_38_12</name>
    <dbReference type="NCBI Taxonomy" id="1797993"/>
    <lineage>
        <taxon>Bacteria</taxon>
        <taxon>Candidatus Falkowiibacteriota</taxon>
    </lineage>
</organism>
<evidence type="ECO:0000256" key="10">
    <source>
        <dbReference type="ARBA" id="ARBA00022842"/>
    </source>
</evidence>
<evidence type="ECO:0000256" key="11">
    <source>
        <dbReference type="ARBA" id="ARBA00022884"/>
    </source>
</evidence>
<dbReference type="Gene3D" id="3.50.40.10">
    <property type="entry name" value="Phenylalanyl-trna Synthetase, Chain B, domain 3"/>
    <property type="match status" value="1"/>
</dbReference>
<evidence type="ECO:0000313" key="21">
    <source>
        <dbReference type="Proteomes" id="UP000177407"/>
    </source>
</evidence>
<comment type="catalytic activity">
    <reaction evidence="14 15">
        <text>tRNA(Phe) + L-phenylalanine + ATP = L-phenylalanyl-tRNA(Phe) + AMP + diphosphate + H(+)</text>
        <dbReference type="Rhea" id="RHEA:19413"/>
        <dbReference type="Rhea" id="RHEA-COMP:9668"/>
        <dbReference type="Rhea" id="RHEA-COMP:9699"/>
        <dbReference type="ChEBI" id="CHEBI:15378"/>
        <dbReference type="ChEBI" id="CHEBI:30616"/>
        <dbReference type="ChEBI" id="CHEBI:33019"/>
        <dbReference type="ChEBI" id="CHEBI:58095"/>
        <dbReference type="ChEBI" id="CHEBI:78442"/>
        <dbReference type="ChEBI" id="CHEBI:78531"/>
        <dbReference type="ChEBI" id="CHEBI:456215"/>
        <dbReference type="EC" id="6.1.1.20"/>
    </reaction>
</comment>
<feature type="domain" description="TRNA-binding" evidence="17">
    <location>
        <begin position="41"/>
        <end position="150"/>
    </location>
</feature>
<feature type="domain" description="B5" evidence="19">
    <location>
        <begin position="411"/>
        <end position="488"/>
    </location>
</feature>
<keyword evidence="9 15" id="KW-0067">ATP-binding</keyword>
<sequence length="810" mass="90238">MKISLNWLKDLVNIPASVNSEKLVGRLILSTTEVEGVEKIGEILEKIVIGEVLNCVKHPNADRLSVTKVDVGGEKILNIVCGAPNVAKGQKVAVALSGVTLPNGLTLERREVRGIMSEGMICAEDEIGLSGDHTGIMVLPQNAKVGNKLSTLIKAQDTIFEIDNKSITNRPDLWGHFGMAREVAALFGGKLKDYKFKSLSSIKKKEVLKVKVLDKKLCPRYLGAVVENVKIAPSPEWLRLRLESVGVRSINNIVDITNYVMLELGQPMHAFAAAKLKCQNSNVKSIVVRSAKDREKMMTLDGVERKLDNSMLVIADEEKPIALAGIMGGANTEIDNETETIILESANFDFVNVRKTSMSLGLRSESSMRFEKGLDPNLAELAMKKAMHLIAEIIPGARLVNKVIDIKNFKLNAGPIKLGIEYLNKKIGYEIPLPKIINILKSLGFAVKKTGANLVVKIPTWRATKDISIADDLVEEIARIYGYDNLEPKMPEVLMVPPEVNRARMVERRIKNILANSFGMSEVHNYSFADEKVLAKAGFDPNGHIKLKNSIAKNLSHLRQSLIPNLILNISHNQHFFDRIKMFELGMVFSKETGKLAKDAKAKEFLPKQENHLVGLVLDKNSGTPFYNVKDIIAEVLKVLGIKAEFVIKKDATPGWINSGRLLEIKVNKEMIGVITELNQKIQNNFGIKSRVGIFELNFEKLVQYSNENRAYALIPKYPSIELDLSIIVPRKVLWQEILDAISGVTANIVKEVRLFDIYEGKGIEEGKKSLAFRIVYSSEEKTLTLDEVKKKEEEILRKLEQSFGAKLRV</sequence>
<evidence type="ECO:0000256" key="8">
    <source>
        <dbReference type="ARBA" id="ARBA00022741"/>
    </source>
</evidence>
<dbReference type="Pfam" id="PF03147">
    <property type="entry name" value="FDX-ACB"/>
    <property type="match status" value="1"/>
</dbReference>
<dbReference type="GO" id="GO:0004826">
    <property type="term" value="F:phenylalanine-tRNA ligase activity"/>
    <property type="evidence" value="ECO:0007669"/>
    <property type="project" value="UniProtKB-UniRule"/>
</dbReference>
<dbReference type="Proteomes" id="UP000177407">
    <property type="component" value="Unassembled WGS sequence"/>
</dbReference>
<evidence type="ECO:0000256" key="1">
    <source>
        <dbReference type="ARBA" id="ARBA00004496"/>
    </source>
</evidence>
<dbReference type="InterPro" id="IPR045864">
    <property type="entry name" value="aa-tRNA-synth_II/BPL/LPL"/>
</dbReference>
<dbReference type="SUPFAM" id="SSF54991">
    <property type="entry name" value="Anticodon-binding domain of PheRS"/>
    <property type="match status" value="1"/>
</dbReference>
<evidence type="ECO:0000313" key="20">
    <source>
        <dbReference type="EMBL" id="OGF20918.1"/>
    </source>
</evidence>
<feature type="binding site" evidence="15">
    <location>
        <position position="475"/>
    </location>
    <ligand>
        <name>Mg(2+)</name>
        <dbReference type="ChEBI" id="CHEBI:18420"/>
        <note>shared with alpha subunit</note>
    </ligand>
</feature>
<proteinExistence type="inferred from homology"/>
<dbReference type="Gene3D" id="3.30.56.10">
    <property type="match status" value="2"/>
</dbReference>
<dbReference type="PANTHER" id="PTHR10947">
    <property type="entry name" value="PHENYLALANYL-TRNA SYNTHETASE BETA CHAIN AND LEUCINE-RICH REPEAT-CONTAINING PROTEIN 47"/>
    <property type="match status" value="1"/>
</dbReference>
<evidence type="ECO:0000256" key="4">
    <source>
        <dbReference type="ARBA" id="ARBA00022490"/>
    </source>
</evidence>
<keyword evidence="4 15" id="KW-0963">Cytoplasm</keyword>
<dbReference type="PROSITE" id="PS50886">
    <property type="entry name" value="TRBD"/>
    <property type="match status" value="1"/>
</dbReference>
<dbReference type="PROSITE" id="PS51447">
    <property type="entry name" value="FDX_ACB"/>
    <property type="match status" value="1"/>
</dbReference>
<dbReference type="EMBL" id="MFGA01000018">
    <property type="protein sequence ID" value="OGF20918.1"/>
    <property type="molecule type" value="Genomic_DNA"/>
</dbReference>
<gene>
    <name evidence="15" type="primary">pheT</name>
    <name evidence="20" type="ORF">A2257_01110</name>
</gene>
<dbReference type="NCBIfam" id="NF045760">
    <property type="entry name" value="YtpR"/>
    <property type="match status" value="1"/>
</dbReference>
<dbReference type="SUPFAM" id="SSF56037">
    <property type="entry name" value="PheT/TilS domain"/>
    <property type="match status" value="1"/>
</dbReference>
<keyword evidence="13 15" id="KW-0030">Aminoacyl-tRNA synthetase</keyword>
<dbReference type="GO" id="GO:0006432">
    <property type="term" value="P:phenylalanyl-tRNA aminoacylation"/>
    <property type="evidence" value="ECO:0007669"/>
    <property type="project" value="UniProtKB-UniRule"/>
</dbReference>
<protein>
    <recommendedName>
        <fullName evidence="15">Phenylalanine--tRNA ligase beta subunit</fullName>
        <ecNumber evidence="15">6.1.1.20</ecNumber>
    </recommendedName>
    <alternativeName>
        <fullName evidence="15">Phenylalanyl-tRNA synthetase beta subunit</fullName>
        <shortName evidence="15">PheRS</shortName>
    </alternativeName>
</protein>
<feature type="domain" description="FDX-ACB" evidence="18">
    <location>
        <begin position="716"/>
        <end position="809"/>
    </location>
</feature>
<evidence type="ECO:0000259" key="18">
    <source>
        <dbReference type="PROSITE" id="PS51447"/>
    </source>
</evidence>
<dbReference type="SMART" id="SM00873">
    <property type="entry name" value="B3_4"/>
    <property type="match status" value="1"/>
</dbReference>
<dbReference type="InterPro" id="IPR002547">
    <property type="entry name" value="tRNA-bd_dom"/>
</dbReference>
<dbReference type="InterPro" id="IPR005121">
    <property type="entry name" value="Fdx_antiC-bd"/>
</dbReference>
<comment type="caution">
    <text evidence="20">The sequence shown here is derived from an EMBL/GenBank/DDBJ whole genome shotgun (WGS) entry which is preliminary data.</text>
</comment>
<comment type="similarity">
    <text evidence="2 15">Belongs to the phenylalanyl-tRNA synthetase beta subunit family. Type 1 subfamily.</text>
</comment>
<dbReference type="PANTHER" id="PTHR10947:SF0">
    <property type="entry name" value="PHENYLALANINE--TRNA LIGASE BETA SUBUNIT"/>
    <property type="match status" value="1"/>
</dbReference>